<organism evidence="1 2">
    <name type="scientific">Listeria ivanovii</name>
    <dbReference type="NCBI Taxonomy" id="1638"/>
    <lineage>
        <taxon>Bacteria</taxon>
        <taxon>Bacillati</taxon>
        <taxon>Bacillota</taxon>
        <taxon>Bacilli</taxon>
        <taxon>Bacillales</taxon>
        <taxon>Listeriaceae</taxon>
        <taxon>Listeria</taxon>
    </lineage>
</organism>
<proteinExistence type="predicted"/>
<dbReference type="AlphaFoldDB" id="A0AAX2DNS7"/>
<accession>A0AAX2DNS7</accession>
<evidence type="ECO:0000313" key="2">
    <source>
        <dbReference type="Proteomes" id="UP000183610"/>
    </source>
</evidence>
<protein>
    <submittedName>
        <fullName evidence="1">Uncharacterized protein</fullName>
    </submittedName>
</protein>
<name>A0AAX2DNS7_LISIV</name>
<evidence type="ECO:0000313" key="1">
    <source>
        <dbReference type="EMBL" id="SDW61039.1"/>
    </source>
</evidence>
<dbReference type="Proteomes" id="UP000183610">
    <property type="component" value="Unassembled WGS sequence"/>
</dbReference>
<reference evidence="1 2" key="1">
    <citation type="submission" date="2016-10" db="EMBL/GenBank/DDBJ databases">
        <authorList>
            <person name="Varghese N."/>
            <person name="Submissions S."/>
        </authorList>
    </citation>
    <scope>NUCLEOTIDE SEQUENCE [LARGE SCALE GENOMIC DNA]</scope>
    <source>
        <strain evidence="1 2">ATCC 49954</strain>
    </source>
</reference>
<sequence length="130" mass="14105">MTSKKTVTNPFLSSSTYAVTHIASSQSVVVPFEVKRGSFNVDLRKSPRIPTGPISIITLASTDSNYMWGVSTQAISYINISNNGFTQVAHFKDPAAKDTPEGALDRALQETYKTMDDVKQAVNGEISMDA</sequence>
<dbReference type="RefSeq" id="WP_038407628.1">
    <property type="nucleotide sequence ID" value="NZ_FNMX01000005.1"/>
</dbReference>
<gene>
    <name evidence="1" type="ORF">SAMN05421782_10526</name>
</gene>
<dbReference type="EMBL" id="FNMX01000005">
    <property type="protein sequence ID" value="SDW61039.1"/>
    <property type="molecule type" value="Genomic_DNA"/>
</dbReference>
<comment type="caution">
    <text evidence="1">The sequence shown here is derived from an EMBL/GenBank/DDBJ whole genome shotgun (WGS) entry which is preliminary data.</text>
</comment>